<protein>
    <submittedName>
        <fullName evidence="1">Uncharacterized protein</fullName>
    </submittedName>
</protein>
<dbReference type="RefSeq" id="WP_307281977.1">
    <property type="nucleotide sequence ID" value="NZ_JAUSVX010000017.1"/>
</dbReference>
<reference evidence="1 2" key="1">
    <citation type="submission" date="2023-07" db="EMBL/GenBank/DDBJ databases">
        <title>Genomic Encyclopedia of Type Strains, Phase IV (KMG-IV): sequencing the most valuable type-strain genomes for metagenomic binning, comparative biology and taxonomic classification.</title>
        <authorList>
            <person name="Goeker M."/>
        </authorList>
    </citation>
    <scope>NUCLEOTIDE SEQUENCE [LARGE SCALE GENOMIC DNA]</scope>
    <source>
        <strain evidence="1 2">DSM 19619</strain>
    </source>
</reference>
<dbReference type="Proteomes" id="UP001242480">
    <property type="component" value="Unassembled WGS sequence"/>
</dbReference>
<name>A0ABU0JGW9_9HYPH</name>
<dbReference type="EMBL" id="JAUSVX010000017">
    <property type="protein sequence ID" value="MDQ0473540.1"/>
    <property type="molecule type" value="Genomic_DNA"/>
</dbReference>
<evidence type="ECO:0000313" key="1">
    <source>
        <dbReference type="EMBL" id="MDQ0473540.1"/>
    </source>
</evidence>
<proteinExistence type="predicted"/>
<sequence>MSNYEEDLRQQFKDEFDAGHVREVGESIDVFSGLAKLYPTMGSKIDWNRVPRAVERVEGDISLQAMRFVTFFDEMCSRFELSGPVLYVGDSATEFALEGAMDAMRRILGALIEIPQHHYFIGPNYLWCISMTMEGDMAFGFR</sequence>
<keyword evidence="2" id="KW-1185">Reference proteome</keyword>
<accession>A0ABU0JGW9</accession>
<comment type="caution">
    <text evidence="1">The sequence shown here is derived from an EMBL/GenBank/DDBJ whole genome shotgun (WGS) entry which is preliminary data.</text>
</comment>
<gene>
    <name evidence="1" type="ORF">QO011_006576</name>
</gene>
<organism evidence="1 2">
    <name type="scientific">Labrys wisconsinensis</name>
    <dbReference type="NCBI Taxonomy" id="425677"/>
    <lineage>
        <taxon>Bacteria</taxon>
        <taxon>Pseudomonadati</taxon>
        <taxon>Pseudomonadota</taxon>
        <taxon>Alphaproteobacteria</taxon>
        <taxon>Hyphomicrobiales</taxon>
        <taxon>Xanthobacteraceae</taxon>
        <taxon>Labrys</taxon>
    </lineage>
</organism>
<evidence type="ECO:0000313" key="2">
    <source>
        <dbReference type="Proteomes" id="UP001242480"/>
    </source>
</evidence>